<dbReference type="InterPro" id="IPR038729">
    <property type="entry name" value="Rad50/SbcC_AAA"/>
</dbReference>
<dbReference type="PANTHER" id="PTHR32114">
    <property type="entry name" value="ABC TRANSPORTER ABCH.3"/>
    <property type="match status" value="1"/>
</dbReference>
<dbReference type="EMBL" id="JANDWN010000027">
    <property type="protein sequence ID" value="MCP9600364.1"/>
    <property type="molecule type" value="Genomic_DNA"/>
</dbReference>
<dbReference type="PANTHER" id="PTHR32114:SF2">
    <property type="entry name" value="ABC TRANSPORTER ABCH.3"/>
    <property type="match status" value="1"/>
</dbReference>
<evidence type="ECO:0000313" key="3">
    <source>
        <dbReference type="EMBL" id="MCP9600364.1"/>
    </source>
</evidence>
<keyword evidence="1" id="KW-0175">Coiled coil</keyword>
<reference evidence="3" key="2">
    <citation type="submission" date="2022-07" db="EMBL/GenBank/DDBJ databases">
        <title>Prevotella copri.</title>
        <authorList>
            <person name="Yang C."/>
        </authorList>
    </citation>
    <scope>NUCLEOTIDE SEQUENCE</scope>
    <source>
        <strain evidence="3">HF1476</strain>
    </source>
</reference>
<dbReference type="Gene3D" id="3.40.50.300">
    <property type="entry name" value="P-loop containing nucleotide triphosphate hydrolases"/>
    <property type="match status" value="1"/>
</dbReference>
<evidence type="ECO:0000259" key="2">
    <source>
        <dbReference type="Pfam" id="PF13476"/>
    </source>
</evidence>
<feature type="domain" description="Rad50/SbcC-type AAA" evidence="2">
    <location>
        <begin position="5"/>
        <end position="225"/>
    </location>
</feature>
<dbReference type="Proteomes" id="UP001204486">
    <property type="component" value="Unassembled WGS sequence"/>
</dbReference>
<feature type="coiled-coil region" evidence="1">
    <location>
        <begin position="205"/>
        <end position="316"/>
    </location>
</feature>
<sequence>MIIKKIEIENFRSYYKSNVFELVNGLNLIIGSNGDGKTTFYEALEWLFRTDGTSKADTKLISKKRSEELSADESADVRVAMTYEHKGYVKTLEKSFHFTKSYDGEITTSNFSFDLIEENGGERMRRDGLKFDYDLPSEIRKYTMFKGESDLDVFQSSNALKMLVETFSDVKDFEAYFSFMEYSTKMAEQAQTNAQKSDRKNSEKIAQLKRTIEQESSTLEDIENEIRNKEDEASNFAGLLKSIEQSKEASKLLVNVNRRIDTLTNKRAQVQASIKEDYTINLLDDMWILMGFEDIAEEYSQKISAVDKKRRKLENDYLQTAGAEKIIKKMQMETSFVPLPVHIPGQKIMQEMLDEEVCKICGRPAKMHSEPWNYMLQRLEEYKNSLKVDEDEEVKPYYQNEYIVELQKRDTILNDNLAEITKLRHHIQKVISNNNRLHDEIKKIDANLNNEIEAKKRILAQADGLTEEQLLSHLENISNWMDLKNKAVSRLEVLKGQRINHRKTLEEAQESLGKLAEGTSAALYAKIAALIRHISAAFKSAKETNKKRLLHSIEDEANVFLESLNTNDFKGTIRILEKANGQGEAVLMNSDNTRIFNPNTALRTTYLMSVLFAIGKLATQRSETEFPLIFDAPTSSFTDAKETEFFNVISNLDKQVVIVTKSFLKESYDGNLVLDQNKVNEVSGRVFRIEKKKPFDDKDLATIQTVITKVK</sequence>
<evidence type="ECO:0000256" key="1">
    <source>
        <dbReference type="SAM" id="Coils"/>
    </source>
</evidence>
<dbReference type="RefSeq" id="WP_117587915.1">
    <property type="nucleotide sequence ID" value="NZ_JANDWK010000025.1"/>
</dbReference>
<dbReference type="AlphaFoldDB" id="A0A3E5DQ30"/>
<reference evidence="4 5" key="1">
    <citation type="submission" date="2018-08" db="EMBL/GenBank/DDBJ databases">
        <title>A genome reference for cultivated species of the human gut microbiota.</title>
        <authorList>
            <person name="Zou Y."/>
            <person name="Xue W."/>
            <person name="Luo G."/>
        </authorList>
    </citation>
    <scope>NUCLEOTIDE SEQUENCE [LARGE SCALE GENOMIC DNA]</scope>
    <source>
        <strain evidence="4 5">AF24-12</strain>
    </source>
</reference>
<organism evidence="4 5">
    <name type="scientific">Segatella copri</name>
    <dbReference type="NCBI Taxonomy" id="165179"/>
    <lineage>
        <taxon>Bacteria</taxon>
        <taxon>Pseudomonadati</taxon>
        <taxon>Bacteroidota</taxon>
        <taxon>Bacteroidia</taxon>
        <taxon>Bacteroidales</taxon>
        <taxon>Prevotellaceae</taxon>
        <taxon>Segatella</taxon>
    </lineage>
</organism>
<evidence type="ECO:0000313" key="4">
    <source>
        <dbReference type="EMBL" id="RGS13191.1"/>
    </source>
</evidence>
<evidence type="ECO:0000313" key="5">
    <source>
        <dbReference type="Proteomes" id="UP000283872"/>
    </source>
</evidence>
<protein>
    <submittedName>
        <fullName evidence="3">AAA family ATPase</fullName>
    </submittedName>
</protein>
<dbReference type="Proteomes" id="UP000283872">
    <property type="component" value="Unassembled WGS sequence"/>
</dbReference>
<name>A0A3E5DQ30_9BACT</name>
<proteinExistence type="predicted"/>
<dbReference type="SUPFAM" id="SSF52540">
    <property type="entry name" value="P-loop containing nucleoside triphosphate hydrolases"/>
    <property type="match status" value="1"/>
</dbReference>
<gene>
    <name evidence="4" type="ORF">DWY11_11960</name>
    <name evidence="3" type="ORF">NNC55_10420</name>
</gene>
<accession>A0A3E5DQ30</accession>
<dbReference type="Pfam" id="PF13476">
    <property type="entry name" value="AAA_23"/>
    <property type="match status" value="1"/>
</dbReference>
<comment type="caution">
    <text evidence="4">The sequence shown here is derived from an EMBL/GenBank/DDBJ whole genome shotgun (WGS) entry which is preliminary data.</text>
</comment>
<dbReference type="InterPro" id="IPR027417">
    <property type="entry name" value="P-loop_NTPase"/>
</dbReference>
<dbReference type="EMBL" id="QRVA01000034">
    <property type="protein sequence ID" value="RGS13191.1"/>
    <property type="molecule type" value="Genomic_DNA"/>
</dbReference>